<dbReference type="RefSeq" id="WP_380188552.1">
    <property type="nucleotide sequence ID" value="NZ_JBHTBQ010000031.1"/>
</dbReference>
<accession>A0ABW2R0V5</accession>
<keyword evidence="7" id="KW-0690">Ribosome biogenesis</keyword>
<keyword evidence="5 7" id="KW-0378">Hydrolase</keyword>
<dbReference type="EMBL" id="JBHTBQ010000031">
    <property type="protein sequence ID" value="MFC7420969.1"/>
    <property type="molecule type" value="Genomic_DNA"/>
</dbReference>
<feature type="binding site" evidence="7">
    <location>
        <position position="120"/>
    </location>
    <ligand>
        <name>Zn(2+)</name>
        <dbReference type="ChEBI" id="CHEBI:29105"/>
        <note>catalytic</note>
    </ligand>
</feature>
<dbReference type="PROSITE" id="PS01306">
    <property type="entry name" value="UPF0054"/>
    <property type="match status" value="1"/>
</dbReference>
<dbReference type="InterPro" id="IPR020549">
    <property type="entry name" value="YbeY_CS"/>
</dbReference>
<sequence>MNQRLEICHQIESAATGLPSTEQFQAWAEAALLPDVATAEITFRIVDTEEGQQLNRDYRGKDYATNVLTFTFDEDMPDIAGLPLLGDIVFCAQVVEKEALEQNISLIDHYAHLTIHGVLHLQGYDHLEEDEAIAMETLETQLLASLGISDPYSEEK</sequence>
<feature type="binding site" evidence="7">
    <location>
        <position position="126"/>
    </location>
    <ligand>
        <name>Zn(2+)</name>
        <dbReference type="ChEBI" id="CHEBI:29105"/>
        <note>catalytic</note>
    </ligand>
</feature>
<keyword evidence="2 7" id="KW-0540">Nuclease</keyword>
<comment type="cofactor">
    <cofactor evidence="7">
        <name>Zn(2+)</name>
        <dbReference type="ChEBI" id="CHEBI:29105"/>
    </cofactor>
    <text evidence="7">Binds 1 zinc ion.</text>
</comment>
<keyword evidence="7" id="KW-0963">Cytoplasm</keyword>
<organism evidence="8 9">
    <name type="scientific">Iodobacter arcticus</name>
    <dbReference type="NCBI Taxonomy" id="590593"/>
    <lineage>
        <taxon>Bacteria</taxon>
        <taxon>Pseudomonadati</taxon>
        <taxon>Pseudomonadota</taxon>
        <taxon>Betaproteobacteria</taxon>
        <taxon>Neisseriales</taxon>
        <taxon>Chitinibacteraceae</taxon>
        <taxon>Iodobacter</taxon>
    </lineage>
</organism>
<comment type="caution">
    <text evidence="8">The sequence shown here is derived from an EMBL/GenBank/DDBJ whole genome shotgun (WGS) entry which is preliminary data.</text>
</comment>
<feature type="binding site" evidence="7">
    <location>
        <position position="116"/>
    </location>
    <ligand>
        <name>Zn(2+)</name>
        <dbReference type="ChEBI" id="CHEBI:29105"/>
        <note>catalytic</note>
    </ligand>
</feature>
<dbReference type="SUPFAM" id="SSF55486">
    <property type="entry name" value="Metalloproteases ('zincins'), catalytic domain"/>
    <property type="match status" value="1"/>
</dbReference>
<dbReference type="EC" id="3.1.-.-" evidence="7"/>
<comment type="similarity">
    <text evidence="1 7">Belongs to the endoribonuclease YbeY family.</text>
</comment>
<dbReference type="Gene3D" id="3.40.390.30">
    <property type="entry name" value="Metalloproteases ('zincins'), catalytic domain"/>
    <property type="match status" value="1"/>
</dbReference>
<dbReference type="Pfam" id="PF02130">
    <property type="entry name" value="YbeY"/>
    <property type="match status" value="1"/>
</dbReference>
<evidence type="ECO:0000313" key="8">
    <source>
        <dbReference type="EMBL" id="MFC7420969.1"/>
    </source>
</evidence>
<gene>
    <name evidence="7 8" type="primary">ybeY</name>
    <name evidence="8" type="ORF">ACFQNF_13970</name>
</gene>
<keyword evidence="6 7" id="KW-0862">Zinc</keyword>
<keyword evidence="4 7" id="KW-0255">Endonuclease</keyword>
<dbReference type="InterPro" id="IPR002036">
    <property type="entry name" value="YbeY"/>
</dbReference>
<reference evidence="9" key="1">
    <citation type="journal article" date="2019" name="Int. J. Syst. Evol. Microbiol.">
        <title>The Global Catalogue of Microorganisms (GCM) 10K type strain sequencing project: providing services to taxonomists for standard genome sequencing and annotation.</title>
        <authorList>
            <consortium name="The Broad Institute Genomics Platform"/>
            <consortium name="The Broad Institute Genome Sequencing Center for Infectious Disease"/>
            <person name="Wu L."/>
            <person name="Ma J."/>
        </authorList>
    </citation>
    <scope>NUCLEOTIDE SEQUENCE [LARGE SCALE GENOMIC DNA]</scope>
    <source>
        <strain evidence="9">CCUG 62945</strain>
    </source>
</reference>
<dbReference type="InterPro" id="IPR023091">
    <property type="entry name" value="MetalPrtase_cat_dom_sf_prd"/>
</dbReference>
<dbReference type="Proteomes" id="UP001596473">
    <property type="component" value="Unassembled WGS sequence"/>
</dbReference>
<proteinExistence type="inferred from homology"/>
<evidence type="ECO:0000256" key="3">
    <source>
        <dbReference type="ARBA" id="ARBA00022723"/>
    </source>
</evidence>
<dbReference type="NCBIfam" id="TIGR00043">
    <property type="entry name" value="rRNA maturation RNase YbeY"/>
    <property type="match status" value="1"/>
</dbReference>
<evidence type="ECO:0000256" key="4">
    <source>
        <dbReference type="ARBA" id="ARBA00022759"/>
    </source>
</evidence>
<evidence type="ECO:0000256" key="5">
    <source>
        <dbReference type="ARBA" id="ARBA00022801"/>
    </source>
</evidence>
<evidence type="ECO:0000256" key="7">
    <source>
        <dbReference type="HAMAP-Rule" id="MF_00009"/>
    </source>
</evidence>
<keyword evidence="7" id="KW-0698">rRNA processing</keyword>
<keyword evidence="3 7" id="KW-0479">Metal-binding</keyword>
<evidence type="ECO:0000256" key="1">
    <source>
        <dbReference type="ARBA" id="ARBA00010875"/>
    </source>
</evidence>
<evidence type="ECO:0000256" key="2">
    <source>
        <dbReference type="ARBA" id="ARBA00022722"/>
    </source>
</evidence>
<comment type="subcellular location">
    <subcellularLocation>
        <location evidence="7">Cytoplasm</location>
    </subcellularLocation>
</comment>
<dbReference type="PANTHER" id="PTHR46986:SF1">
    <property type="entry name" value="ENDORIBONUCLEASE YBEY, CHLOROPLASTIC"/>
    <property type="match status" value="1"/>
</dbReference>
<evidence type="ECO:0000313" key="9">
    <source>
        <dbReference type="Proteomes" id="UP001596473"/>
    </source>
</evidence>
<comment type="function">
    <text evidence="7">Single strand-specific metallo-endoribonuclease involved in late-stage 70S ribosome quality control and in maturation of the 3' terminus of the 16S rRNA.</text>
</comment>
<dbReference type="PANTHER" id="PTHR46986">
    <property type="entry name" value="ENDORIBONUCLEASE YBEY, CHLOROPLASTIC"/>
    <property type="match status" value="1"/>
</dbReference>
<dbReference type="HAMAP" id="MF_00009">
    <property type="entry name" value="Endoribonucl_YbeY"/>
    <property type="match status" value="1"/>
</dbReference>
<protein>
    <recommendedName>
        <fullName evidence="7">Endoribonuclease YbeY</fullName>
        <ecNumber evidence="7">3.1.-.-</ecNumber>
    </recommendedName>
</protein>
<name>A0ABW2R0V5_9NEIS</name>
<evidence type="ECO:0000256" key="6">
    <source>
        <dbReference type="ARBA" id="ARBA00022833"/>
    </source>
</evidence>
<keyword evidence="9" id="KW-1185">Reference proteome</keyword>